<dbReference type="GO" id="GO:0016491">
    <property type="term" value="F:oxidoreductase activity"/>
    <property type="evidence" value="ECO:0007669"/>
    <property type="project" value="UniProtKB-KW"/>
</dbReference>
<dbReference type="AlphaFoldDB" id="A0A1J7JEJ5"/>
<keyword evidence="3" id="KW-0274">FAD</keyword>
<keyword evidence="6" id="KW-1185">Reference proteome</keyword>
<sequence>MVFASCDVCLHISWISLTVENHSCMPVAIYFAFRIFVLNGWLFGTQDAIDYIIVTGGTCGLVPANRLSASPGITVAVAEAGAHQHPSIAQQLRYGWIFTGNIRRSGSREPGTDPWSTMLERFQVIKVQVPSLLCYLSRSAAISHGRCMPWQIEPQEGSVAAGLLLSEHRR</sequence>
<evidence type="ECO:0000256" key="1">
    <source>
        <dbReference type="ARBA" id="ARBA00001974"/>
    </source>
</evidence>
<dbReference type="EMBL" id="KV875099">
    <property type="protein sequence ID" value="OIW28112.1"/>
    <property type="molecule type" value="Genomic_DNA"/>
</dbReference>
<accession>A0A1J7JEJ5</accession>
<evidence type="ECO:0000256" key="4">
    <source>
        <dbReference type="ARBA" id="ARBA00023002"/>
    </source>
</evidence>
<organism evidence="5 6">
    <name type="scientific">Coniochaeta ligniaria NRRL 30616</name>
    <dbReference type="NCBI Taxonomy" id="1408157"/>
    <lineage>
        <taxon>Eukaryota</taxon>
        <taxon>Fungi</taxon>
        <taxon>Dikarya</taxon>
        <taxon>Ascomycota</taxon>
        <taxon>Pezizomycotina</taxon>
        <taxon>Sordariomycetes</taxon>
        <taxon>Sordariomycetidae</taxon>
        <taxon>Coniochaetales</taxon>
        <taxon>Coniochaetaceae</taxon>
        <taxon>Coniochaeta</taxon>
    </lineage>
</organism>
<comment type="cofactor">
    <cofactor evidence="1">
        <name>FAD</name>
        <dbReference type="ChEBI" id="CHEBI:57692"/>
    </cofactor>
</comment>
<name>A0A1J7JEJ5_9PEZI</name>
<dbReference type="InParanoid" id="A0A1J7JEJ5"/>
<dbReference type="SUPFAM" id="SSF51905">
    <property type="entry name" value="FAD/NAD(P)-binding domain"/>
    <property type="match status" value="1"/>
</dbReference>
<gene>
    <name evidence="5" type="ORF">CONLIGDRAFT_463285</name>
</gene>
<evidence type="ECO:0000313" key="5">
    <source>
        <dbReference type="EMBL" id="OIW28112.1"/>
    </source>
</evidence>
<evidence type="ECO:0000313" key="6">
    <source>
        <dbReference type="Proteomes" id="UP000182658"/>
    </source>
</evidence>
<dbReference type="Gene3D" id="3.50.50.60">
    <property type="entry name" value="FAD/NAD(P)-binding domain"/>
    <property type="match status" value="1"/>
</dbReference>
<evidence type="ECO:0000256" key="2">
    <source>
        <dbReference type="ARBA" id="ARBA00022630"/>
    </source>
</evidence>
<dbReference type="InterPro" id="IPR027424">
    <property type="entry name" value="Glucose_Oxidase_domain_2"/>
</dbReference>
<dbReference type="Proteomes" id="UP000182658">
    <property type="component" value="Unassembled WGS sequence"/>
</dbReference>
<reference evidence="5 6" key="1">
    <citation type="submission" date="2016-10" db="EMBL/GenBank/DDBJ databases">
        <title>Draft genome sequence of Coniochaeta ligniaria NRRL30616, a lignocellulolytic fungus for bioabatement of inhibitors in plant biomass hydrolysates.</title>
        <authorList>
            <consortium name="DOE Joint Genome Institute"/>
            <person name="Jimenez D.J."/>
            <person name="Hector R.E."/>
            <person name="Riley R."/>
            <person name="Sun H."/>
            <person name="Grigoriev I.V."/>
            <person name="Van Elsas J.D."/>
            <person name="Nichols N.N."/>
        </authorList>
    </citation>
    <scope>NUCLEOTIDE SEQUENCE [LARGE SCALE GENOMIC DNA]</scope>
    <source>
        <strain evidence="5 6">NRRL 30616</strain>
    </source>
</reference>
<dbReference type="InterPro" id="IPR036188">
    <property type="entry name" value="FAD/NAD-bd_sf"/>
</dbReference>
<proteinExistence type="predicted"/>
<keyword evidence="2" id="KW-0285">Flavoprotein</keyword>
<keyword evidence="4" id="KW-0560">Oxidoreductase</keyword>
<protein>
    <submittedName>
        <fullName evidence="5">Uncharacterized protein</fullName>
    </submittedName>
</protein>
<dbReference type="Gene3D" id="4.10.450.10">
    <property type="entry name" value="Glucose Oxidase, domain 2"/>
    <property type="match status" value="1"/>
</dbReference>
<dbReference type="OrthoDB" id="4772305at2759"/>
<evidence type="ECO:0000256" key="3">
    <source>
        <dbReference type="ARBA" id="ARBA00022827"/>
    </source>
</evidence>